<reference evidence="2 3" key="1">
    <citation type="submission" date="2019-03" db="EMBL/GenBank/DDBJ databases">
        <title>Genomic Encyclopedia of Type Strains, Phase IV (KMG-IV): sequencing the most valuable type-strain genomes for metagenomic binning, comparative biology and taxonomic classification.</title>
        <authorList>
            <person name="Goeker M."/>
        </authorList>
    </citation>
    <scope>NUCLEOTIDE SEQUENCE [LARGE SCALE GENOMIC DNA]</scope>
    <source>
        <strain evidence="2 3">DSM 12121</strain>
    </source>
</reference>
<proteinExistence type="predicted"/>
<gene>
    <name evidence="2" type="ORF">C7389_11014</name>
</gene>
<keyword evidence="3" id="KW-1185">Reference proteome</keyword>
<dbReference type="EMBL" id="SNVV01000010">
    <property type="protein sequence ID" value="TDN49922.1"/>
    <property type="molecule type" value="Genomic_DNA"/>
</dbReference>
<dbReference type="Pfam" id="PF08750">
    <property type="entry name" value="CNP1"/>
    <property type="match status" value="1"/>
</dbReference>
<dbReference type="InterPro" id="IPR014861">
    <property type="entry name" value="CNP1-like_dom"/>
</dbReference>
<sequence length="173" mass="19197">MVGAVSQALAVGPLDDRRENTLNVDPEDEIWKEQGYEMPGAPDPANYVGFFVNATATSQFFVDRSHLSVGEDGIVRYVLVVRSPSGAESVTFEGIRCDTRERRLYASWHAQGGWAPLKNSSWQLMGQSAYNRPRAALAEDYFCDGNAPPRDKKAALLRLEGGAEYTDPRKRMP</sequence>
<evidence type="ECO:0000259" key="1">
    <source>
        <dbReference type="Pfam" id="PF08750"/>
    </source>
</evidence>
<accession>A0A4V3BMF6</accession>
<comment type="caution">
    <text evidence="2">The sequence shown here is derived from an EMBL/GenBank/DDBJ whole genome shotgun (WGS) entry which is preliminary data.</text>
</comment>
<evidence type="ECO:0000313" key="3">
    <source>
        <dbReference type="Proteomes" id="UP000295129"/>
    </source>
</evidence>
<evidence type="ECO:0000313" key="2">
    <source>
        <dbReference type="EMBL" id="TDN49922.1"/>
    </source>
</evidence>
<name>A0A4V3BMF6_9RHOO</name>
<protein>
    <submittedName>
        <fullName evidence="2">CNP1-like family protein</fullName>
    </submittedName>
</protein>
<dbReference type="Proteomes" id="UP000295129">
    <property type="component" value="Unassembled WGS sequence"/>
</dbReference>
<organism evidence="2 3">
    <name type="scientific">Azoarcus indigens</name>
    <dbReference type="NCBI Taxonomy" id="29545"/>
    <lineage>
        <taxon>Bacteria</taxon>
        <taxon>Pseudomonadati</taxon>
        <taxon>Pseudomonadota</taxon>
        <taxon>Betaproteobacteria</taxon>
        <taxon>Rhodocyclales</taxon>
        <taxon>Zoogloeaceae</taxon>
        <taxon>Azoarcus</taxon>
    </lineage>
</organism>
<feature type="domain" description="CNP1-like uncharacterised" evidence="1">
    <location>
        <begin position="27"/>
        <end position="159"/>
    </location>
</feature>
<dbReference type="AlphaFoldDB" id="A0A4V3BMF6"/>